<dbReference type="RefSeq" id="WP_134849815.1">
    <property type="nucleotide sequence ID" value="NZ_CP197400.1"/>
</dbReference>
<dbReference type="PROSITE" id="PS51257">
    <property type="entry name" value="PROKAR_LIPOPROTEIN"/>
    <property type="match status" value="1"/>
</dbReference>
<proteinExistence type="predicted"/>
<accession>A0A4Y8WPU2</accession>
<dbReference type="Proteomes" id="UP000297225">
    <property type="component" value="Unassembled WGS sequence"/>
</dbReference>
<evidence type="ECO:0008006" key="3">
    <source>
        <dbReference type="Google" id="ProtNLM"/>
    </source>
</evidence>
<dbReference type="AlphaFoldDB" id="A0A4Y8WPU2"/>
<reference evidence="1 2" key="1">
    <citation type="submission" date="2019-03" db="EMBL/GenBank/DDBJ databases">
        <title>Porphyromonas levii Isolated from the Uterus of Dairy Cows.</title>
        <authorList>
            <person name="Francis A.M."/>
        </authorList>
    </citation>
    <scope>NUCLEOTIDE SEQUENCE [LARGE SCALE GENOMIC DNA]</scope>
    <source>
        <strain evidence="1 2">AF5678</strain>
    </source>
</reference>
<protein>
    <recommendedName>
        <fullName evidence="3">Lipoprotein</fullName>
    </recommendedName>
</protein>
<dbReference type="OrthoDB" id="9987050at2"/>
<evidence type="ECO:0000313" key="2">
    <source>
        <dbReference type="Proteomes" id="UP000297225"/>
    </source>
</evidence>
<dbReference type="EMBL" id="SPNC01000119">
    <property type="protein sequence ID" value="TFH94459.1"/>
    <property type="molecule type" value="Genomic_DNA"/>
</dbReference>
<gene>
    <name evidence="1" type="ORF">E4P47_07380</name>
</gene>
<name>A0A4Y8WPU2_9PORP</name>
<sequence>MKKKRFKRNLLTIGALGVLSLTGCKTAQKTKTPPPERPVLPEQDSIRPPYGEIILMYGTPYREYETKDAVPHEPTTTPKPDK</sequence>
<organism evidence="1 2">
    <name type="scientific">Porphyromonas levii</name>
    <dbReference type="NCBI Taxonomy" id="28114"/>
    <lineage>
        <taxon>Bacteria</taxon>
        <taxon>Pseudomonadati</taxon>
        <taxon>Bacteroidota</taxon>
        <taxon>Bacteroidia</taxon>
        <taxon>Bacteroidales</taxon>
        <taxon>Porphyromonadaceae</taxon>
        <taxon>Porphyromonas</taxon>
    </lineage>
</organism>
<evidence type="ECO:0000313" key="1">
    <source>
        <dbReference type="EMBL" id="TFH94459.1"/>
    </source>
</evidence>
<comment type="caution">
    <text evidence="1">The sequence shown here is derived from an EMBL/GenBank/DDBJ whole genome shotgun (WGS) entry which is preliminary data.</text>
</comment>
<keyword evidence="2" id="KW-1185">Reference proteome</keyword>